<protein>
    <submittedName>
        <fullName evidence="4">DMSO/TMAO reductase YedYZ molybdopterin-dependent catalytic subunit</fullName>
    </submittedName>
</protein>
<reference evidence="4 5" key="1">
    <citation type="submission" date="2020-07" db="EMBL/GenBank/DDBJ databases">
        <title>Sequencing the genomes of 1000 actinobacteria strains.</title>
        <authorList>
            <person name="Klenk H.-P."/>
        </authorList>
    </citation>
    <scope>NUCLEOTIDE SEQUENCE [LARGE SCALE GENOMIC DNA]</scope>
    <source>
        <strain evidence="4 5">DSM 22083</strain>
    </source>
</reference>
<evidence type="ECO:0000313" key="5">
    <source>
        <dbReference type="Proteomes" id="UP000569914"/>
    </source>
</evidence>
<dbReference type="AlphaFoldDB" id="A0A7Y9I8Z3"/>
<sequence length="537" mass="55527">MTTARPGPGALGEPSRTRAEPVEAPRPNHPGPSTGSGHGGVAALAGAGTGLLGLGVAEFGAAVLAPAGSPLVAVGDAVIAALPGPMINFGKTFLGTADKPVLMIIIALVSLAVAAVAGVVERRFRWAGLAPVSILTVLALLAIQAGDPGGWLAYVPMIIGSTIAYLIMRSLIGHLRPDAPVDPAGRRRVLGLAALVAGLGAVGTLAGQAIGGALQAANEARQRIRLPAPARPADPVPAGAELAVPGLAPYVTPNADFYRIDTALQVPQIDPATWQLRVIGMVEREITITFDELINKPLVEHQITLACVSNEVGGSLIGNATWLGWPIREVLAAARPLPGADMVLSRSQDGFTAGTPLEVLTDPGRQSLLAVGMNGEPLPFEHGFPVRMVVPGLYGYVSATKWVVELKVTTFADDAGYWTPLGWSALGPIKLASRIDTPRRGVAAGTVMIAGVAWSQHTGIGSVEIKIDDDAWQQARLADVTGPDTWRQWSYEWAASPGDHTITVRAVDAEGTPQIEASAPPAPDGATGYHSVAITVQ</sequence>
<dbReference type="SUPFAM" id="SSF81296">
    <property type="entry name" value="E set domains"/>
    <property type="match status" value="1"/>
</dbReference>
<proteinExistence type="predicted"/>
<dbReference type="Gene3D" id="3.90.420.10">
    <property type="entry name" value="Oxidoreductase, molybdopterin-binding domain"/>
    <property type="match status" value="1"/>
</dbReference>
<feature type="transmembrane region" description="Helical" evidence="2">
    <location>
        <begin position="151"/>
        <end position="168"/>
    </location>
</feature>
<organism evidence="4 5">
    <name type="scientific">Microlunatus parietis</name>
    <dbReference type="NCBI Taxonomy" id="682979"/>
    <lineage>
        <taxon>Bacteria</taxon>
        <taxon>Bacillati</taxon>
        <taxon>Actinomycetota</taxon>
        <taxon>Actinomycetes</taxon>
        <taxon>Propionibacteriales</taxon>
        <taxon>Propionibacteriaceae</taxon>
        <taxon>Microlunatus</taxon>
    </lineage>
</organism>
<evidence type="ECO:0000256" key="1">
    <source>
        <dbReference type="SAM" id="MobiDB-lite"/>
    </source>
</evidence>
<keyword evidence="2" id="KW-0472">Membrane</keyword>
<feature type="transmembrane region" description="Helical" evidence="2">
    <location>
        <begin position="41"/>
        <end position="64"/>
    </location>
</feature>
<name>A0A7Y9I8Z3_9ACTN</name>
<dbReference type="PANTHER" id="PTHR19372">
    <property type="entry name" value="SULFITE REDUCTASE"/>
    <property type="match status" value="1"/>
</dbReference>
<dbReference type="GO" id="GO:0006790">
    <property type="term" value="P:sulfur compound metabolic process"/>
    <property type="evidence" value="ECO:0007669"/>
    <property type="project" value="TreeGrafter"/>
</dbReference>
<feature type="transmembrane region" description="Helical" evidence="2">
    <location>
        <begin position="127"/>
        <end position="145"/>
    </location>
</feature>
<keyword evidence="2" id="KW-1133">Transmembrane helix</keyword>
<evidence type="ECO:0000259" key="3">
    <source>
        <dbReference type="Pfam" id="PF00174"/>
    </source>
</evidence>
<dbReference type="InterPro" id="IPR000572">
    <property type="entry name" value="OxRdtase_Mopterin-bd_dom"/>
</dbReference>
<feature type="domain" description="Oxidoreductase molybdopterin-binding" evidence="3">
    <location>
        <begin position="264"/>
        <end position="414"/>
    </location>
</feature>
<dbReference type="SUPFAM" id="SSF56524">
    <property type="entry name" value="Oxidoreductase molybdopterin-binding domain"/>
    <property type="match status" value="1"/>
</dbReference>
<accession>A0A7Y9I8Z3</accession>
<dbReference type="RefSeq" id="WP_312879118.1">
    <property type="nucleotide sequence ID" value="NZ_JACCBU010000001.1"/>
</dbReference>
<dbReference type="Proteomes" id="UP000569914">
    <property type="component" value="Unassembled WGS sequence"/>
</dbReference>
<dbReference type="GO" id="GO:0008482">
    <property type="term" value="F:sulfite oxidase activity"/>
    <property type="evidence" value="ECO:0007669"/>
    <property type="project" value="TreeGrafter"/>
</dbReference>
<dbReference type="InterPro" id="IPR036374">
    <property type="entry name" value="OxRdtase_Mopterin-bd_sf"/>
</dbReference>
<evidence type="ECO:0000313" key="4">
    <source>
        <dbReference type="EMBL" id="NYE72417.1"/>
    </source>
</evidence>
<keyword evidence="2" id="KW-0812">Transmembrane</keyword>
<dbReference type="InterPro" id="IPR014756">
    <property type="entry name" value="Ig_E-set"/>
</dbReference>
<dbReference type="Gene3D" id="2.60.40.650">
    <property type="match status" value="1"/>
</dbReference>
<feature type="transmembrane region" description="Helical" evidence="2">
    <location>
        <begin position="189"/>
        <end position="214"/>
    </location>
</feature>
<gene>
    <name evidence="4" type="ORF">BKA15_003746</name>
</gene>
<dbReference type="EMBL" id="JACCBU010000001">
    <property type="protein sequence ID" value="NYE72417.1"/>
    <property type="molecule type" value="Genomic_DNA"/>
</dbReference>
<dbReference type="GO" id="GO:0043546">
    <property type="term" value="F:molybdopterin cofactor binding"/>
    <property type="evidence" value="ECO:0007669"/>
    <property type="project" value="TreeGrafter"/>
</dbReference>
<comment type="caution">
    <text evidence="4">The sequence shown here is derived from an EMBL/GenBank/DDBJ whole genome shotgun (WGS) entry which is preliminary data.</text>
</comment>
<dbReference type="PANTHER" id="PTHR19372:SF7">
    <property type="entry name" value="SULFITE OXIDASE, MITOCHONDRIAL"/>
    <property type="match status" value="1"/>
</dbReference>
<dbReference type="GO" id="GO:0020037">
    <property type="term" value="F:heme binding"/>
    <property type="evidence" value="ECO:0007669"/>
    <property type="project" value="TreeGrafter"/>
</dbReference>
<feature type="region of interest" description="Disordered" evidence="1">
    <location>
        <begin position="1"/>
        <end position="39"/>
    </location>
</feature>
<dbReference type="Pfam" id="PF00174">
    <property type="entry name" value="Oxidored_molyb"/>
    <property type="match status" value="1"/>
</dbReference>
<feature type="transmembrane region" description="Helical" evidence="2">
    <location>
        <begin position="101"/>
        <end position="120"/>
    </location>
</feature>
<evidence type="ECO:0000256" key="2">
    <source>
        <dbReference type="SAM" id="Phobius"/>
    </source>
</evidence>
<keyword evidence="5" id="KW-1185">Reference proteome</keyword>